<evidence type="ECO:0000313" key="3">
    <source>
        <dbReference type="Proteomes" id="UP000789759"/>
    </source>
</evidence>
<feature type="region of interest" description="Disordered" evidence="1">
    <location>
        <begin position="1"/>
        <end position="20"/>
    </location>
</feature>
<feature type="non-terminal residue" evidence="2">
    <location>
        <position position="296"/>
    </location>
</feature>
<accession>A0A9N9KGG0</accession>
<evidence type="ECO:0000313" key="2">
    <source>
        <dbReference type="EMBL" id="CAG8828512.1"/>
    </source>
</evidence>
<feature type="compositionally biased region" description="Basic and acidic residues" evidence="1">
    <location>
        <begin position="232"/>
        <end position="247"/>
    </location>
</feature>
<dbReference type="OrthoDB" id="10661167at2759"/>
<feature type="region of interest" description="Disordered" evidence="1">
    <location>
        <begin position="217"/>
        <end position="251"/>
    </location>
</feature>
<feature type="compositionally biased region" description="Basic and acidic residues" evidence="1">
    <location>
        <begin position="9"/>
        <end position="20"/>
    </location>
</feature>
<organism evidence="2 3">
    <name type="scientific">Cetraspora pellucida</name>
    <dbReference type="NCBI Taxonomy" id="1433469"/>
    <lineage>
        <taxon>Eukaryota</taxon>
        <taxon>Fungi</taxon>
        <taxon>Fungi incertae sedis</taxon>
        <taxon>Mucoromycota</taxon>
        <taxon>Glomeromycotina</taxon>
        <taxon>Glomeromycetes</taxon>
        <taxon>Diversisporales</taxon>
        <taxon>Gigasporaceae</taxon>
        <taxon>Cetraspora</taxon>
    </lineage>
</organism>
<keyword evidence="3" id="KW-1185">Reference proteome</keyword>
<evidence type="ECO:0000256" key="1">
    <source>
        <dbReference type="SAM" id="MobiDB-lite"/>
    </source>
</evidence>
<comment type="caution">
    <text evidence="2">The sequence shown here is derived from an EMBL/GenBank/DDBJ whole genome shotgun (WGS) entry which is preliminary data.</text>
</comment>
<sequence length="296" mass="33738">NASEASESESEKDNRELTGLREVEPKRLYISRKETRKEGSWEISTSAKKIIKSCRLDAFLSRRTTEKNNKEFESYQKGFLSAERLLLAALALLDAVQESGVPEHFINSELRSKLVSRIEDSIYLLQHKAEVSGFIEGKTWQNQQIGTKNSSKLASQLMTKKTLAGYLGLKLEKSFVRKLNSQKTIVDWQKEEAEGHIIGSPRPRAHIMEQLEDSVNSEAQEVSQTTTLQDLYRTERNEEERDPENSTRSKAFRILKKLAKVNKGSMGNKYNKREFGSGPKTPSKQGSLQKKREKGR</sequence>
<feature type="compositionally biased region" description="Polar residues" evidence="1">
    <location>
        <begin position="217"/>
        <end position="229"/>
    </location>
</feature>
<dbReference type="EMBL" id="CAJVQA010060693">
    <property type="protein sequence ID" value="CAG8828512.1"/>
    <property type="molecule type" value="Genomic_DNA"/>
</dbReference>
<name>A0A9N9KGG0_9GLOM</name>
<protein>
    <submittedName>
        <fullName evidence="2">1685_t:CDS:1</fullName>
    </submittedName>
</protein>
<gene>
    <name evidence="2" type="ORF">CPELLU_LOCUS20404</name>
</gene>
<dbReference type="AlphaFoldDB" id="A0A9N9KGG0"/>
<dbReference type="Proteomes" id="UP000789759">
    <property type="component" value="Unassembled WGS sequence"/>
</dbReference>
<feature type="region of interest" description="Disordered" evidence="1">
    <location>
        <begin position="263"/>
        <end position="296"/>
    </location>
</feature>
<reference evidence="2" key="1">
    <citation type="submission" date="2021-06" db="EMBL/GenBank/DDBJ databases">
        <authorList>
            <person name="Kallberg Y."/>
            <person name="Tangrot J."/>
            <person name="Rosling A."/>
        </authorList>
    </citation>
    <scope>NUCLEOTIDE SEQUENCE</scope>
    <source>
        <strain evidence="2">FL966</strain>
    </source>
</reference>
<proteinExistence type="predicted"/>